<organism evidence="3 4">
    <name type="scientific">Orbilia blumenaviensis</name>
    <dbReference type="NCBI Taxonomy" id="1796055"/>
    <lineage>
        <taxon>Eukaryota</taxon>
        <taxon>Fungi</taxon>
        <taxon>Dikarya</taxon>
        <taxon>Ascomycota</taxon>
        <taxon>Pezizomycotina</taxon>
        <taxon>Orbiliomycetes</taxon>
        <taxon>Orbiliales</taxon>
        <taxon>Orbiliaceae</taxon>
        <taxon>Orbilia</taxon>
    </lineage>
</organism>
<sequence length="410" mass="46863">MPSTSRKRESLTPGSIRGSSASVRKSADSDAEEGPERLDRLQVEEHVQLLQSLDEKLREDLSQHLLMTFHTNKYYQQYPNIRSTGLDSTTMEVDENVENTTPNPNKDSGRAIKATTLLRRWRAWPLNIEQTPRPEQGYISSGSLQDYLLATMLRYASVQMRARRRPSEMSADDNISETLCTPAIERIVESLDRLLVGIYRSKEGYAVDQSIQNLDALLRKGKKRHRTSHEPLRPDDMVIKKQKTDALGRTTSQVYRQGSQRLLSATDIFQHALVQSFPRGVLKRASERLGRLLKLPESTDQTNCITLFEAKQQPHRVESLDKSSTVDVDEMESLTPMFLGTDIDRVHMGGKYISRAAWESWDENRALVAEEGCFGRDGFLEEIPGQGRTNENRRRMRKEKKLQEMEARVA</sequence>
<reference evidence="3 4" key="1">
    <citation type="submission" date="2019-10" db="EMBL/GenBank/DDBJ databases">
        <authorList>
            <person name="Palmer J.M."/>
        </authorList>
    </citation>
    <scope>NUCLEOTIDE SEQUENCE [LARGE SCALE GENOMIC DNA]</scope>
    <source>
        <strain evidence="3 4">TWF730</strain>
    </source>
</reference>
<evidence type="ECO:0000256" key="1">
    <source>
        <dbReference type="SAM" id="MobiDB-lite"/>
    </source>
</evidence>
<feature type="region of interest" description="Disordered" evidence="1">
    <location>
        <begin position="383"/>
        <end position="410"/>
    </location>
</feature>
<gene>
    <name evidence="3" type="ORF">TWF730_010066</name>
</gene>
<dbReference type="InterPro" id="IPR019622">
    <property type="entry name" value="Rrn9_dom"/>
</dbReference>
<comment type="caution">
    <text evidence="3">The sequence shown here is derived from an EMBL/GenBank/DDBJ whole genome shotgun (WGS) entry which is preliminary data.</text>
</comment>
<feature type="region of interest" description="Disordered" evidence="1">
    <location>
        <begin position="1"/>
        <end position="43"/>
    </location>
</feature>
<dbReference type="Proteomes" id="UP001373714">
    <property type="component" value="Unassembled WGS sequence"/>
</dbReference>
<name>A0AAV9UTQ8_9PEZI</name>
<evidence type="ECO:0000259" key="2">
    <source>
        <dbReference type="Pfam" id="PF10680"/>
    </source>
</evidence>
<feature type="compositionally biased region" description="Basic and acidic residues" evidence="1">
    <location>
        <begin position="1"/>
        <end position="10"/>
    </location>
</feature>
<evidence type="ECO:0000313" key="3">
    <source>
        <dbReference type="EMBL" id="KAK6349317.1"/>
    </source>
</evidence>
<proteinExistence type="predicted"/>
<dbReference type="EMBL" id="JAVHNS010000007">
    <property type="protein sequence ID" value="KAK6349317.1"/>
    <property type="molecule type" value="Genomic_DNA"/>
</dbReference>
<dbReference type="AlphaFoldDB" id="A0AAV9UTQ8"/>
<accession>A0AAV9UTQ8</accession>
<feature type="compositionally biased region" description="Basic and acidic residues" evidence="1">
    <location>
        <begin position="34"/>
        <end position="43"/>
    </location>
</feature>
<evidence type="ECO:0000313" key="4">
    <source>
        <dbReference type="Proteomes" id="UP001373714"/>
    </source>
</evidence>
<protein>
    <recommendedName>
        <fullName evidence="2">Rrn9 domain-containing protein</fullName>
    </recommendedName>
</protein>
<feature type="compositionally biased region" description="Basic and acidic residues" evidence="1">
    <location>
        <begin position="401"/>
        <end position="410"/>
    </location>
</feature>
<dbReference type="Pfam" id="PF10680">
    <property type="entry name" value="RRN9"/>
    <property type="match status" value="1"/>
</dbReference>
<keyword evidence="4" id="KW-1185">Reference proteome</keyword>
<feature type="domain" description="Rrn9" evidence="2">
    <location>
        <begin position="53"/>
        <end position="137"/>
    </location>
</feature>